<accession>A0A3G4ZWF3</accession>
<evidence type="ECO:0000313" key="2">
    <source>
        <dbReference type="EMBL" id="AYV79215.1"/>
    </source>
</evidence>
<sequence length="129" mass="14771">MCVLIFVFLIFDIFLYYSCITSRAIEPIYYKVDNAKNEYTDCKEFDTLQQRKSNDDAKIKRDYCDLNLAVDNKTTMRVTLSVVFILFAVTFVYCLLTRQANELTGIVSKWVVPGLYGIILAVIIAAIAI</sequence>
<proteinExistence type="predicted"/>
<dbReference type="EMBL" id="MK072136">
    <property type="protein sequence ID" value="AYV79215.1"/>
    <property type="molecule type" value="Genomic_DNA"/>
</dbReference>
<keyword evidence="1" id="KW-0812">Transmembrane</keyword>
<protein>
    <submittedName>
        <fullName evidence="2">Uncharacterized protein</fullName>
    </submittedName>
</protein>
<evidence type="ECO:0000256" key="1">
    <source>
        <dbReference type="SAM" id="Phobius"/>
    </source>
</evidence>
<keyword evidence="1" id="KW-1133">Transmembrane helix</keyword>
<feature type="transmembrane region" description="Helical" evidence="1">
    <location>
        <begin position="78"/>
        <end position="98"/>
    </location>
</feature>
<gene>
    <name evidence="2" type="ORF">Faunusvirus5_24</name>
</gene>
<name>A0A3G4ZWF3_9VIRU</name>
<reference evidence="2" key="1">
    <citation type="submission" date="2018-10" db="EMBL/GenBank/DDBJ databases">
        <title>Hidden diversity of soil giant viruses.</title>
        <authorList>
            <person name="Schulz F."/>
            <person name="Alteio L."/>
            <person name="Goudeau D."/>
            <person name="Ryan E.M."/>
            <person name="Malmstrom R.R."/>
            <person name="Blanchard J."/>
            <person name="Woyke T."/>
        </authorList>
    </citation>
    <scope>NUCLEOTIDE SEQUENCE</scope>
    <source>
        <strain evidence="2">FNV1</strain>
    </source>
</reference>
<keyword evidence="1" id="KW-0472">Membrane</keyword>
<feature type="transmembrane region" description="Helical" evidence="1">
    <location>
        <begin position="6"/>
        <end position="25"/>
    </location>
</feature>
<feature type="transmembrane region" description="Helical" evidence="1">
    <location>
        <begin position="110"/>
        <end position="128"/>
    </location>
</feature>
<organism evidence="2">
    <name type="scientific">Faunusvirus sp</name>
    <dbReference type="NCBI Taxonomy" id="2487766"/>
    <lineage>
        <taxon>Viruses</taxon>
        <taxon>Varidnaviria</taxon>
        <taxon>Bamfordvirae</taxon>
        <taxon>Nucleocytoviricota</taxon>
        <taxon>Megaviricetes</taxon>
        <taxon>Imitervirales</taxon>
        <taxon>Mimiviridae</taxon>
    </lineage>
</organism>